<dbReference type="RefSeq" id="WP_315854021.1">
    <property type="nucleotide sequence ID" value="NZ_LR593886.1"/>
</dbReference>
<evidence type="ECO:0000256" key="1">
    <source>
        <dbReference type="ARBA" id="ARBA00023015"/>
    </source>
</evidence>
<evidence type="ECO:0000256" key="3">
    <source>
        <dbReference type="ARBA" id="ARBA00023163"/>
    </source>
</evidence>
<dbReference type="GO" id="GO:0006352">
    <property type="term" value="P:DNA-templated transcription initiation"/>
    <property type="evidence" value="ECO:0007669"/>
    <property type="project" value="InterPro"/>
</dbReference>
<dbReference type="InterPro" id="IPR053812">
    <property type="entry name" value="HTH_Sigma70_ECF-like"/>
</dbReference>
<dbReference type="InterPro" id="IPR039425">
    <property type="entry name" value="RNA_pol_sigma-70-like"/>
</dbReference>
<keyword evidence="1" id="KW-0805">Transcription regulation</keyword>
<dbReference type="PANTHER" id="PTHR43133">
    <property type="entry name" value="RNA POLYMERASE ECF-TYPE SIGMA FACTO"/>
    <property type="match status" value="1"/>
</dbReference>
<dbReference type="Proteomes" id="UP000464178">
    <property type="component" value="Chromosome"/>
</dbReference>
<reference evidence="5 6" key="1">
    <citation type="submission" date="2019-05" db="EMBL/GenBank/DDBJ databases">
        <authorList>
            <consortium name="Science for Life Laboratories"/>
        </authorList>
    </citation>
    <scope>NUCLEOTIDE SEQUENCE [LARGE SCALE GENOMIC DNA]</scope>
    <source>
        <strain evidence="5">Soil9</strain>
    </source>
</reference>
<dbReference type="Gene3D" id="1.10.10.10">
    <property type="entry name" value="Winged helix-like DNA-binding domain superfamily/Winged helix DNA-binding domain"/>
    <property type="match status" value="1"/>
</dbReference>
<dbReference type="InterPro" id="IPR014284">
    <property type="entry name" value="RNA_pol_sigma-70_dom"/>
</dbReference>
<evidence type="ECO:0000313" key="6">
    <source>
        <dbReference type="Proteomes" id="UP000464178"/>
    </source>
</evidence>
<dbReference type="InterPro" id="IPR011517">
    <property type="entry name" value="RNA_pol_sigma70_ECF-like"/>
</dbReference>
<gene>
    <name evidence="5" type="ORF">SOIL9_82590</name>
</gene>
<dbReference type="NCBIfam" id="TIGR02937">
    <property type="entry name" value="sigma70-ECF"/>
    <property type="match status" value="1"/>
</dbReference>
<dbReference type="KEGG" id="gms:SOIL9_82590"/>
<dbReference type="GO" id="GO:0016987">
    <property type="term" value="F:sigma factor activity"/>
    <property type="evidence" value="ECO:0007669"/>
    <property type="project" value="UniProtKB-KW"/>
</dbReference>
<protein>
    <recommendedName>
        <fullName evidence="4">RNA polymerase sigma-70 ECF-like HTH domain-containing protein</fullName>
    </recommendedName>
</protein>
<dbReference type="AlphaFoldDB" id="A0A6P2DEB7"/>
<dbReference type="NCBIfam" id="TIGR02999">
    <property type="entry name" value="Sig-70_X6"/>
    <property type="match status" value="1"/>
</dbReference>
<name>A0A6P2DEB7_9BACT</name>
<accession>A0A6P2DEB7</accession>
<feature type="domain" description="RNA polymerase sigma-70 ECF-like HTH" evidence="4">
    <location>
        <begin position="17"/>
        <end position="195"/>
    </location>
</feature>
<organism evidence="5 6">
    <name type="scientific">Gemmata massiliana</name>
    <dbReference type="NCBI Taxonomy" id="1210884"/>
    <lineage>
        <taxon>Bacteria</taxon>
        <taxon>Pseudomonadati</taxon>
        <taxon>Planctomycetota</taxon>
        <taxon>Planctomycetia</taxon>
        <taxon>Gemmatales</taxon>
        <taxon>Gemmataceae</taxon>
        <taxon>Gemmata</taxon>
    </lineage>
</organism>
<evidence type="ECO:0000313" key="5">
    <source>
        <dbReference type="EMBL" id="VTS00214.1"/>
    </source>
</evidence>
<proteinExistence type="predicted"/>
<evidence type="ECO:0000259" key="4">
    <source>
        <dbReference type="Pfam" id="PF07638"/>
    </source>
</evidence>
<dbReference type="PANTHER" id="PTHR43133:SF39">
    <property type="entry name" value="SIMILAR TO RNA POLYMERASE SIGMA-E FACTOR"/>
    <property type="match status" value="1"/>
</dbReference>
<keyword evidence="2" id="KW-0731">Sigma factor</keyword>
<dbReference type="Pfam" id="PF07638">
    <property type="entry name" value="Sigma70_ECF"/>
    <property type="match status" value="1"/>
</dbReference>
<keyword evidence="6" id="KW-1185">Reference proteome</keyword>
<dbReference type="InterPro" id="IPR013324">
    <property type="entry name" value="RNA_pol_sigma_r3/r4-like"/>
</dbReference>
<keyword evidence="3" id="KW-0804">Transcription</keyword>
<dbReference type="EMBL" id="LR593886">
    <property type="protein sequence ID" value="VTS00214.1"/>
    <property type="molecule type" value="Genomic_DNA"/>
</dbReference>
<sequence>MWWWLLESGAGFILNPMNEITRILDDVRAGRAGAAELLPLVYDELRRLAAAKLASEMPGHTLEATALVHEAYLRLGHDQQFDHRGHFFAAAAEAMRRILVDAARKKRTAKHGGDLNRLDAEDVPIAAPRPDEDLVALDEALNEFALLDPQKAELVKLRYFVGMTIEQAADAMEISPATAKRHWVFSKAWLYQRMSGELPQREEAN</sequence>
<dbReference type="InterPro" id="IPR036388">
    <property type="entry name" value="WH-like_DNA-bd_sf"/>
</dbReference>
<evidence type="ECO:0000256" key="2">
    <source>
        <dbReference type="ARBA" id="ARBA00023082"/>
    </source>
</evidence>
<dbReference type="SUPFAM" id="SSF88659">
    <property type="entry name" value="Sigma3 and sigma4 domains of RNA polymerase sigma factors"/>
    <property type="match status" value="1"/>
</dbReference>